<organism evidence="1">
    <name type="scientific">marine sediment metagenome</name>
    <dbReference type="NCBI Taxonomy" id="412755"/>
    <lineage>
        <taxon>unclassified sequences</taxon>
        <taxon>metagenomes</taxon>
        <taxon>ecological metagenomes</taxon>
    </lineage>
</organism>
<name>X1MYQ0_9ZZZZ</name>
<gene>
    <name evidence="1" type="ORF">S06H3_45930</name>
</gene>
<evidence type="ECO:0008006" key="2">
    <source>
        <dbReference type="Google" id="ProtNLM"/>
    </source>
</evidence>
<sequence>MNKVALIATSAVNLGIRSVSSYLKQSGYETKMFFLDYPKKDRYAKHTLSNLEQLCQDILVVGISGVQASRQKSLQLLNLFKAKTKIVGGYDSSISPK</sequence>
<feature type="non-terminal residue" evidence="1">
    <location>
        <position position="97"/>
    </location>
</feature>
<protein>
    <recommendedName>
        <fullName evidence="2">B12-binding domain-containing protein</fullName>
    </recommendedName>
</protein>
<proteinExistence type="predicted"/>
<accession>X1MYQ0</accession>
<comment type="caution">
    <text evidence="1">The sequence shown here is derived from an EMBL/GenBank/DDBJ whole genome shotgun (WGS) entry which is preliminary data.</text>
</comment>
<dbReference type="AlphaFoldDB" id="X1MYQ0"/>
<reference evidence="1" key="1">
    <citation type="journal article" date="2014" name="Front. Microbiol.">
        <title>High frequency of phylogenetically diverse reductive dehalogenase-homologous genes in deep subseafloor sedimentary metagenomes.</title>
        <authorList>
            <person name="Kawai M."/>
            <person name="Futagami T."/>
            <person name="Toyoda A."/>
            <person name="Takaki Y."/>
            <person name="Nishi S."/>
            <person name="Hori S."/>
            <person name="Arai W."/>
            <person name="Tsubouchi T."/>
            <person name="Morono Y."/>
            <person name="Uchiyama I."/>
            <person name="Ito T."/>
            <person name="Fujiyama A."/>
            <person name="Inagaki F."/>
            <person name="Takami H."/>
        </authorList>
    </citation>
    <scope>NUCLEOTIDE SEQUENCE</scope>
    <source>
        <strain evidence="1">Expedition CK06-06</strain>
    </source>
</reference>
<evidence type="ECO:0000313" key="1">
    <source>
        <dbReference type="EMBL" id="GAI36872.1"/>
    </source>
</evidence>
<dbReference type="EMBL" id="BARV01028728">
    <property type="protein sequence ID" value="GAI36872.1"/>
    <property type="molecule type" value="Genomic_DNA"/>
</dbReference>